<dbReference type="Gene3D" id="3.40.1110.10">
    <property type="entry name" value="Calcium-transporting ATPase, cytoplasmic domain N"/>
    <property type="match status" value="1"/>
</dbReference>
<dbReference type="AlphaFoldDB" id="A0A9Q0G8C8"/>
<evidence type="ECO:0000256" key="1">
    <source>
        <dbReference type="ARBA" id="ARBA00004141"/>
    </source>
</evidence>
<dbReference type="Gene3D" id="1.20.1110.10">
    <property type="entry name" value="Calcium-transporting ATPase, transmembrane domain"/>
    <property type="match status" value="2"/>
</dbReference>
<dbReference type="GO" id="GO:0016020">
    <property type="term" value="C:membrane"/>
    <property type="evidence" value="ECO:0007669"/>
    <property type="project" value="UniProtKB-SubCell"/>
</dbReference>
<comment type="caution">
    <text evidence="13">The sequence shown here is derived from an EMBL/GenBank/DDBJ whole genome shotgun (WGS) entry which is preliminary data.</text>
</comment>
<dbReference type="InterPro" id="IPR036412">
    <property type="entry name" value="HAD-like_sf"/>
</dbReference>
<dbReference type="SUPFAM" id="SSF56784">
    <property type="entry name" value="HAD-like"/>
    <property type="match status" value="2"/>
</dbReference>
<dbReference type="GO" id="GO:0005524">
    <property type="term" value="F:ATP binding"/>
    <property type="evidence" value="ECO:0007669"/>
    <property type="project" value="UniProtKB-KW"/>
</dbReference>
<evidence type="ECO:0000256" key="2">
    <source>
        <dbReference type="ARBA" id="ARBA00008804"/>
    </source>
</evidence>
<dbReference type="PRINTS" id="PR00119">
    <property type="entry name" value="CATATPASE"/>
</dbReference>
<keyword evidence="10 11" id="KW-0472">Membrane</keyword>
<keyword evidence="8" id="KW-0460">Magnesium</keyword>
<dbReference type="GO" id="GO:0046872">
    <property type="term" value="F:metal ion binding"/>
    <property type="evidence" value="ECO:0007669"/>
    <property type="project" value="UniProtKB-KW"/>
</dbReference>
<reference evidence="13" key="2">
    <citation type="journal article" date="2023" name="Plants (Basel)">
        <title>Annotation of the Turnera subulata (Passifloraceae) Draft Genome Reveals the S-Locus Evolved after the Divergence of Turneroideae from Passifloroideae in a Stepwise Manner.</title>
        <authorList>
            <person name="Henning P.M."/>
            <person name="Roalson E.H."/>
            <person name="Mir W."/>
            <person name="McCubbin A.G."/>
            <person name="Shore J.S."/>
        </authorList>
    </citation>
    <scope>NUCLEOTIDE SEQUENCE</scope>
    <source>
        <strain evidence="13">F60SS</strain>
    </source>
</reference>
<dbReference type="EMBL" id="JAKUCV010002057">
    <property type="protein sequence ID" value="KAJ4844087.1"/>
    <property type="molecule type" value="Genomic_DNA"/>
</dbReference>
<dbReference type="SUPFAM" id="SSF81653">
    <property type="entry name" value="Calcium ATPase, transduction domain A"/>
    <property type="match status" value="1"/>
</dbReference>
<dbReference type="OrthoDB" id="116380at2759"/>
<dbReference type="InterPro" id="IPR004014">
    <property type="entry name" value="ATPase_P-typ_cation-transptr_N"/>
</dbReference>
<proteinExistence type="inferred from homology"/>
<keyword evidence="7" id="KW-0067">ATP-binding</keyword>
<dbReference type="FunFam" id="3.40.50.1000:FF:000211">
    <property type="entry name" value="Plasma membrane ATPase"/>
    <property type="match status" value="2"/>
</dbReference>
<dbReference type="PANTHER" id="PTHR42861">
    <property type="entry name" value="CALCIUM-TRANSPORTING ATPASE"/>
    <property type="match status" value="1"/>
</dbReference>
<dbReference type="InterPro" id="IPR023299">
    <property type="entry name" value="ATPase_P-typ_cyto_dom_N"/>
</dbReference>
<dbReference type="Pfam" id="PF00702">
    <property type="entry name" value="Hydrolase"/>
    <property type="match status" value="1"/>
</dbReference>
<protein>
    <recommendedName>
        <fullName evidence="12">Cation-transporting P-type ATPase N-terminal domain-containing protein</fullName>
    </recommendedName>
</protein>
<keyword evidence="9 11" id="KW-1133">Transmembrane helix</keyword>
<dbReference type="Pfam" id="PF00690">
    <property type="entry name" value="Cation_ATPase_N"/>
    <property type="match status" value="2"/>
</dbReference>
<dbReference type="GO" id="GO:0016887">
    <property type="term" value="F:ATP hydrolysis activity"/>
    <property type="evidence" value="ECO:0007669"/>
    <property type="project" value="InterPro"/>
</dbReference>
<reference evidence="13" key="1">
    <citation type="submission" date="2022-02" db="EMBL/GenBank/DDBJ databases">
        <authorList>
            <person name="Henning P.M."/>
            <person name="McCubbin A.G."/>
            <person name="Shore J.S."/>
        </authorList>
    </citation>
    <scope>NUCLEOTIDE SEQUENCE</scope>
    <source>
        <strain evidence="13">F60SS</strain>
        <tissue evidence="13">Leaves</tissue>
    </source>
</reference>
<evidence type="ECO:0000256" key="7">
    <source>
        <dbReference type="ARBA" id="ARBA00022840"/>
    </source>
</evidence>
<dbReference type="InterPro" id="IPR001757">
    <property type="entry name" value="P_typ_ATPase"/>
</dbReference>
<evidence type="ECO:0000313" key="13">
    <source>
        <dbReference type="EMBL" id="KAJ4844087.1"/>
    </source>
</evidence>
<feature type="domain" description="Cation-transporting P-type ATPase N-terminal" evidence="12">
    <location>
        <begin position="28"/>
        <end position="82"/>
    </location>
</feature>
<dbReference type="Pfam" id="PF00122">
    <property type="entry name" value="E1-E2_ATPase"/>
    <property type="match status" value="1"/>
</dbReference>
<dbReference type="InterPro" id="IPR008250">
    <property type="entry name" value="ATPase_P-typ_transduc_dom_A_sf"/>
</dbReference>
<dbReference type="Gene3D" id="3.40.50.1000">
    <property type="entry name" value="HAD superfamily/HAD-like"/>
    <property type="match status" value="2"/>
</dbReference>
<keyword evidence="14" id="KW-1185">Reference proteome</keyword>
<sequence>SWGLAAYMAEELNTPLVDPENFNREGIGLERLPLEEVFGQLRTSRHGLTSEDAEVRLQIFGQNKLEEKPGQGPDWQSALTGESLPVTKMTGDEVYSGSTCKHGEIEAVVIATGANSFSGKAAHLVDSTEVVGHFQQGAITKSMTAIELAGMDVLCIDKTGTLTLGQLTIDRNLIEARANIREVHFLPYNPVDKRTAITYIDSDGNWYRASKGVPDQILNLCEEKANISGEVLAIVDKFAEKGLRSLGVAIQEVPEKTNDSPGGPWTFCGLLPLLDPLRHDSADTLCRALDLGISVKMLTGEDLESEKETGRRLGMGTDMYPSSSLLGRDSDENEALPVAGLIETADGFSGILQGKKHVVGMTGDGVDDAPALKKADIGIAVADSTDAARSASDILGFVLLALIWEYDFPPFMERLPLEEVFEQLRTSRNGLSSEDAEVRLQIFGQNKLEEKPENKFLKFLSFMWNPLSWVMEAAAVMAIALANGGKKTMPGMLQRLLWHLLLENLFLSPRGQAMKFILVQHVSLEKLKWTKEQQLPTLILTVIGIEQAKELLNRRMRLVERCMPSLKNSLKRDCVLLEWPCRKFQNKLRTALELAIAKETGRRLGMGTNMYPSSSLLGREKDENEALPVDELIEKADGFAEHKYEIVKILQEKKHVVGMTGDGVNDAPALKKADIGIAVADSTDAARSASDIVLTEPGLSLGFVLLALIWEYDFPPFMVLIIAILNDDLYPAILSKYHQLCISKSVSLARLSYLLPAVKVATLIAVYAHISFAYIRGIGWGWAGVIWLYSLIFYIPLDIIKFIVRYALSGEAWNLLYDRKAAFTSKKDYGKEDRAAKWILSQRSLQGLSSADLNFGRRSSLIAEQALRRAEIARLGEIHTLKGHVESVVRLKNLDLNLMKAGHTV</sequence>
<evidence type="ECO:0000256" key="9">
    <source>
        <dbReference type="ARBA" id="ARBA00022989"/>
    </source>
</evidence>
<dbReference type="SUPFAM" id="SSF81665">
    <property type="entry name" value="Calcium ATPase, transmembrane domain M"/>
    <property type="match status" value="2"/>
</dbReference>
<evidence type="ECO:0000256" key="3">
    <source>
        <dbReference type="ARBA" id="ARBA00022553"/>
    </source>
</evidence>
<evidence type="ECO:0000256" key="8">
    <source>
        <dbReference type="ARBA" id="ARBA00022842"/>
    </source>
</evidence>
<feature type="non-terminal residue" evidence="13">
    <location>
        <position position="1"/>
    </location>
</feature>
<gene>
    <name evidence="13" type="ORF">Tsubulata_027517</name>
</gene>
<dbReference type="PROSITE" id="PS00154">
    <property type="entry name" value="ATPASE_E1_E2"/>
    <property type="match status" value="1"/>
</dbReference>
<dbReference type="SMART" id="SM00831">
    <property type="entry name" value="Cation_ATPase_N"/>
    <property type="match status" value="2"/>
</dbReference>
<evidence type="ECO:0000313" key="14">
    <source>
        <dbReference type="Proteomes" id="UP001141552"/>
    </source>
</evidence>
<evidence type="ECO:0000259" key="12">
    <source>
        <dbReference type="SMART" id="SM00831"/>
    </source>
</evidence>
<accession>A0A9Q0G8C8</accession>
<feature type="transmembrane region" description="Helical" evidence="11">
    <location>
        <begin position="780"/>
        <end position="797"/>
    </location>
</feature>
<dbReference type="InterPro" id="IPR023214">
    <property type="entry name" value="HAD_sf"/>
</dbReference>
<evidence type="ECO:0000256" key="10">
    <source>
        <dbReference type="ARBA" id="ARBA00023136"/>
    </source>
</evidence>
<organism evidence="13 14">
    <name type="scientific">Turnera subulata</name>
    <dbReference type="NCBI Taxonomy" id="218843"/>
    <lineage>
        <taxon>Eukaryota</taxon>
        <taxon>Viridiplantae</taxon>
        <taxon>Streptophyta</taxon>
        <taxon>Embryophyta</taxon>
        <taxon>Tracheophyta</taxon>
        <taxon>Spermatophyta</taxon>
        <taxon>Magnoliopsida</taxon>
        <taxon>eudicotyledons</taxon>
        <taxon>Gunneridae</taxon>
        <taxon>Pentapetalae</taxon>
        <taxon>rosids</taxon>
        <taxon>fabids</taxon>
        <taxon>Malpighiales</taxon>
        <taxon>Passifloraceae</taxon>
        <taxon>Turnera</taxon>
    </lineage>
</organism>
<dbReference type="Gene3D" id="6.10.140.890">
    <property type="match status" value="1"/>
</dbReference>
<evidence type="ECO:0000256" key="11">
    <source>
        <dbReference type="SAM" id="Phobius"/>
    </source>
</evidence>
<name>A0A9Q0G8C8_9ROSI</name>
<comment type="similarity">
    <text evidence="2">Belongs to the cation transport ATPase (P-type) (TC 3.A.3) family. Type IIIA subfamily.</text>
</comment>
<dbReference type="Gene3D" id="2.70.150.10">
    <property type="entry name" value="Calcium-transporting ATPase, cytoplasmic transduction domain A"/>
    <property type="match status" value="1"/>
</dbReference>
<keyword evidence="4 11" id="KW-0812">Transmembrane</keyword>
<dbReference type="InterPro" id="IPR018303">
    <property type="entry name" value="ATPase_P-typ_P_site"/>
</dbReference>
<evidence type="ECO:0000256" key="4">
    <source>
        <dbReference type="ARBA" id="ARBA00022692"/>
    </source>
</evidence>
<evidence type="ECO:0000256" key="5">
    <source>
        <dbReference type="ARBA" id="ARBA00022723"/>
    </source>
</evidence>
<dbReference type="InterPro" id="IPR059000">
    <property type="entry name" value="ATPase_P-type_domA"/>
</dbReference>
<keyword evidence="6" id="KW-0547">Nucleotide-binding</keyword>
<keyword evidence="5" id="KW-0479">Metal-binding</keyword>
<dbReference type="PRINTS" id="PR00120">
    <property type="entry name" value="HATPASE"/>
</dbReference>
<feature type="domain" description="Cation-transporting P-type ATPase N-terminal" evidence="12">
    <location>
        <begin position="411"/>
        <end position="483"/>
    </location>
</feature>
<dbReference type="NCBIfam" id="TIGR01494">
    <property type="entry name" value="ATPase_P-type"/>
    <property type="match status" value="1"/>
</dbReference>
<dbReference type="Proteomes" id="UP001141552">
    <property type="component" value="Unassembled WGS sequence"/>
</dbReference>
<evidence type="ECO:0000256" key="6">
    <source>
        <dbReference type="ARBA" id="ARBA00022741"/>
    </source>
</evidence>
<dbReference type="InterPro" id="IPR023298">
    <property type="entry name" value="ATPase_P-typ_TM_dom_sf"/>
</dbReference>
<comment type="subcellular location">
    <subcellularLocation>
        <location evidence="1">Membrane</location>
        <topology evidence="1">Multi-pass membrane protein</topology>
    </subcellularLocation>
</comment>
<feature type="transmembrane region" description="Helical" evidence="11">
    <location>
        <begin position="753"/>
        <end position="774"/>
    </location>
</feature>
<keyword evidence="3" id="KW-0597">Phosphoprotein</keyword>